<keyword evidence="2" id="KW-1185">Reference proteome</keyword>
<gene>
    <name evidence="1" type="ORF">AAF712_008866</name>
</gene>
<proteinExistence type="predicted"/>
<reference evidence="1 2" key="1">
    <citation type="submission" date="2024-05" db="EMBL/GenBank/DDBJ databases">
        <title>A draft genome resource for the thread blight pathogen Marasmius tenuissimus strain MS-2.</title>
        <authorList>
            <person name="Yulfo-Soto G.E."/>
            <person name="Baruah I.K."/>
            <person name="Amoako-Attah I."/>
            <person name="Bukari Y."/>
            <person name="Meinhardt L.W."/>
            <person name="Bailey B.A."/>
            <person name="Cohen S.P."/>
        </authorList>
    </citation>
    <scope>NUCLEOTIDE SEQUENCE [LARGE SCALE GENOMIC DNA]</scope>
    <source>
        <strain evidence="1 2">MS-2</strain>
    </source>
</reference>
<dbReference type="EMBL" id="JBBXMP010000066">
    <property type="protein sequence ID" value="KAL0064144.1"/>
    <property type="molecule type" value="Genomic_DNA"/>
</dbReference>
<comment type="caution">
    <text evidence="1">The sequence shown here is derived from an EMBL/GenBank/DDBJ whole genome shotgun (WGS) entry which is preliminary data.</text>
</comment>
<dbReference type="Proteomes" id="UP001437256">
    <property type="component" value="Unassembled WGS sequence"/>
</dbReference>
<name>A0ABR2ZSK0_9AGAR</name>
<dbReference type="InterPro" id="IPR011990">
    <property type="entry name" value="TPR-like_helical_dom_sf"/>
</dbReference>
<dbReference type="Gene3D" id="1.25.40.10">
    <property type="entry name" value="Tetratricopeptide repeat domain"/>
    <property type="match status" value="1"/>
</dbReference>
<sequence>MPPHQSSKPDFSRILTPDLYTEVLRLHFPWKEPANIKDAVKFYFLHQPDNVQERFDAIHFRATKPISSVRPEIPSLWKYLPGFGDSHFPEHALALVCLLDQMPRSLYHRGVDSRYIPMFFDEACKKVVKHLVAEGVYPDLTEVWKKRRYTFEDAMLRKLWLYAPLAHSEDLSDHGLVGPKRVDEERGEGPPMAGSAADLLFWIYRVLDAHTPILKEYGRYPYHNESVGRESTPREKEYLKATHNLGAAGLSEAEAEKLRKEVRNGVWEDLSDEFLRMDMLKSGD</sequence>
<accession>A0ABR2ZSK0</accession>
<evidence type="ECO:0000313" key="1">
    <source>
        <dbReference type="EMBL" id="KAL0064144.1"/>
    </source>
</evidence>
<protein>
    <submittedName>
        <fullName evidence="1">Uncharacterized protein</fullName>
    </submittedName>
</protein>
<dbReference type="Pfam" id="PF06041">
    <property type="entry name" value="DUF924"/>
    <property type="match status" value="1"/>
</dbReference>
<dbReference type="InterPro" id="IPR010323">
    <property type="entry name" value="DUF924"/>
</dbReference>
<evidence type="ECO:0000313" key="2">
    <source>
        <dbReference type="Proteomes" id="UP001437256"/>
    </source>
</evidence>
<dbReference type="SUPFAM" id="SSF48452">
    <property type="entry name" value="TPR-like"/>
    <property type="match status" value="1"/>
</dbReference>
<organism evidence="1 2">
    <name type="scientific">Marasmius tenuissimus</name>
    <dbReference type="NCBI Taxonomy" id="585030"/>
    <lineage>
        <taxon>Eukaryota</taxon>
        <taxon>Fungi</taxon>
        <taxon>Dikarya</taxon>
        <taxon>Basidiomycota</taxon>
        <taxon>Agaricomycotina</taxon>
        <taxon>Agaricomycetes</taxon>
        <taxon>Agaricomycetidae</taxon>
        <taxon>Agaricales</taxon>
        <taxon>Marasmiineae</taxon>
        <taxon>Marasmiaceae</taxon>
        <taxon>Marasmius</taxon>
    </lineage>
</organism>